<proteinExistence type="inferred from homology"/>
<dbReference type="PROSITE" id="PS01036">
    <property type="entry name" value="HSP70_3"/>
    <property type="match status" value="1"/>
</dbReference>
<dbReference type="PANTHER" id="PTHR45639">
    <property type="entry name" value="HSC70CB, ISOFORM G-RELATED"/>
    <property type="match status" value="1"/>
</dbReference>
<dbReference type="InterPro" id="IPR029047">
    <property type="entry name" value="HSP70_peptide-bd_sf"/>
</dbReference>
<dbReference type="GO" id="GO:0005524">
    <property type="term" value="F:ATP binding"/>
    <property type="evidence" value="ECO:0007669"/>
    <property type="project" value="UniProtKB-KW"/>
</dbReference>
<evidence type="ECO:0000256" key="2">
    <source>
        <dbReference type="ARBA" id="ARBA00022729"/>
    </source>
</evidence>
<evidence type="ECO:0000256" key="1">
    <source>
        <dbReference type="ARBA" id="ARBA00004319"/>
    </source>
</evidence>
<evidence type="ECO:0000256" key="4">
    <source>
        <dbReference type="ARBA" id="ARBA00022824"/>
    </source>
</evidence>
<dbReference type="InterPro" id="IPR018181">
    <property type="entry name" value="Heat_shock_70_CS"/>
</dbReference>
<feature type="chain" id="PRO_5004341640" description="Heat shock 70 kDa protein 17" evidence="9">
    <location>
        <begin position="25"/>
        <end position="868"/>
    </location>
</feature>
<dbReference type="FunFam" id="3.90.640.10:FF:000004">
    <property type="entry name" value="Heat shock 70 kDa protein 4"/>
    <property type="match status" value="1"/>
</dbReference>
<evidence type="ECO:0000256" key="8">
    <source>
        <dbReference type="SAM" id="MobiDB-lite"/>
    </source>
</evidence>
<dbReference type="STRING" id="81985.R0H602"/>
<dbReference type="InterPro" id="IPR043129">
    <property type="entry name" value="ATPase_NBD"/>
</dbReference>
<dbReference type="eggNOG" id="KOG0103">
    <property type="taxonomic scope" value="Eukaryota"/>
</dbReference>
<evidence type="ECO:0000256" key="3">
    <source>
        <dbReference type="ARBA" id="ARBA00022741"/>
    </source>
</evidence>
<evidence type="ECO:0000256" key="6">
    <source>
        <dbReference type="ARBA" id="ARBA00023186"/>
    </source>
</evidence>
<comment type="subcellular location">
    <subcellularLocation>
        <location evidence="1">Endoplasmic reticulum lumen</location>
    </subcellularLocation>
</comment>
<keyword evidence="11" id="KW-1185">Reference proteome</keyword>
<dbReference type="SUPFAM" id="SSF53067">
    <property type="entry name" value="Actin-like ATPase domain"/>
    <property type="match status" value="2"/>
</dbReference>
<dbReference type="InterPro" id="IPR029048">
    <property type="entry name" value="HSP70_C_sf"/>
</dbReference>
<dbReference type="OrthoDB" id="10262720at2759"/>
<feature type="compositionally biased region" description="Basic and acidic residues" evidence="8">
    <location>
        <begin position="831"/>
        <end position="852"/>
    </location>
</feature>
<keyword evidence="3" id="KW-0547">Nucleotide-binding</keyword>
<keyword evidence="6" id="KW-0143">Chaperone</keyword>
<organism evidence="10 11">
    <name type="scientific">Capsella rubella</name>
    <dbReference type="NCBI Taxonomy" id="81985"/>
    <lineage>
        <taxon>Eukaryota</taxon>
        <taxon>Viridiplantae</taxon>
        <taxon>Streptophyta</taxon>
        <taxon>Embryophyta</taxon>
        <taxon>Tracheophyta</taxon>
        <taxon>Spermatophyta</taxon>
        <taxon>Magnoliopsida</taxon>
        <taxon>eudicotyledons</taxon>
        <taxon>Gunneridae</taxon>
        <taxon>Pentapetalae</taxon>
        <taxon>rosids</taxon>
        <taxon>malvids</taxon>
        <taxon>Brassicales</taxon>
        <taxon>Brassicaceae</taxon>
        <taxon>Camelineae</taxon>
        <taxon>Capsella</taxon>
    </lineage>
</organism>
<dbReference type="GO" id="GO:0030968">
    <property type="term" value="P:endoplasmic reticulum unfolded protein response"/>
    <property type="evidence" value="ECO:0007669"/>
    <property type="project" value="TreeGrafter"/>
</dbReference>
<dbReference type="FunFam" id="2.60.34.10:FF:000017">
    <property type="entry name" value="Heat shock 70 kDa protein 17"/>
    <property type="match status" value="1"/>
</dbReference>
<evidence type="ECO:0000256" key="5">
    <source>
        <dbReference type="ARBA" id="ARBA00022840"/>
    </source>
</evidence>
<evidence type="ECO:0000313" key="11">
    <source>
        <dbReference type="Proteomes" id="UP000029121"/>
    </source>
</evidence>
<keyword evidence="4" id="KW-0256">Endoplasmic reticulum</keyword>
<dbReference type="KEGG" id="crb:17880529"/>
<accession>R0H602</accession>
<dbReference type="GO" id="GO:0005788">
    <property type="term" value="C:endoplasmic reticulum lumen"/>
    <property type="evidence" value="ECO:0007669"/>
    <property type="project" value="UniProtKB-SubCell"/>
</dbReference>
<dbReference type="Gene3D" id="2.60.34.10">
    <property type="entry name" value="Substrate Binding Domain Of DNAk, Chain A, domain 1"/>
    <property type="match status" value="1"/>
</dbReference>
<evidence type="ECO:0000256" key="9">
    <source>
        <dbReference type="SAM" id="SignalP"/>
    </source>
</evidence>
<dbReference type="GO" id="GO:0140662">
    <property type="term" value="F:ATP-dependent protein folding chaperone"/>
    <property type="evidence" value="ECO:0007669"/>
    <property type="project" value="InterPro"/>
</dbReference>
<feature type="region of interest" description="Disordered" evidence="8">
    <location>
        <begin position="561"/>
        <end position="607"/>
    </location>
</feature>
<protein>
    <recommendedName>
        <fullName evidence="12">Heat shock 70 kDa protein 17</fullName>
    </recommendedName>
</protein>
<dbReference type="PANTHER" id="PTHR45639:SF3">
    <property type="entry name" value="HYPOXIA UP-REGULATED PROTEIN 1"/>
    <property type="match status" value="1"/>
</dbReference>
<keyword evidence="2 9" id="KW-0732">Signal</keyword>
<dbReference type="EMBL" id="KB870811">
    <property type="protein sequence ID" value="EOA18958.1"/>
    <property type="molecule type" value="Genomic_DNA"/>
</dbReference>
<evidence type="ECO:0008006" key="12">
    <source>
        <dbReference type="Google" id="ProtNLM"/>
    </source>
</evidence>
<feature type="signal peptide" evidence="9">
    <location>
        <begin position="1"/>
        <end position="24"/>
    </location>
</feature>
<dbReference type="GO" id="GO:0034663">
    <property type="term" value="C:endoplasmic reticulum chaperone complex"/>
    <property type="evidence" value="ECO:0007669"/>
    <property type="project" value="TreeGrafter"/>
</dbReference>
<dbReference type="Pfam" id="PF00012">
    <property type="entry name" value="HSP70"/>
    <property type="match status" value="1"/>
</dbReference>
<dbReference type="Gene3D" id="3.90.640.10">
    <property type="entry name" value="Actin, Chain A, domain 4"/>
    <property type="match status" value="1"/>
</dbReference>
<sequence>MWKMFSLLVVFLSLISLVPVPSESAVSSVDLGSEWVKVAVVNLKRGQSPISVAINEMSKRKSPALVAFQSGDRLLGEEAAGITARYPNKVYSQLRDMVGKPFKHVKDFIDSVYLPFDIVEDSRGAVGIKIDDGSTVYSVEELLAMILGYASNLAEFHAKIPVKDMVVSVPPYFGQAERRGLIQASQLAGVNVLSLVNEHSGAALQYGIDKDFSNGSRHVIFYDMGSSSTYAALVYYSAYSEKEYGKTVSVNQFQVKDVRWDSGLGGQSMEMRLVEHFADEFNKQLGNGVDVRKFPKAMAKLKKQVKRTKEILSANTAAPISVESLHDDRDFRSTISREKFEELCKDLWERSLTPLKDVLKHSGLKINDISAVELIGGATRVPKLQSTIQEFIGKQQLDKHLDADEAIVLGASLHAANLSDGIKLQRRLGIVDGSPYGFLVELEGPNIKKDENTKQQLVPRMKKLPSKMFRSFVLDKDFDVSLAYESEDILPPGTTSPVFAQYSVSGLADASEKYSSRNLSAPIKANLHFSLSRSGILSLDRGDAVIEITEWVEVPKKNITIDSNTTTSTGNATDENSQESKEDLQTDAGNSDASNTTAEEPAVVETEKKLKKRTFRIPLKVVEKTVGPGAPFTTESLAEAKIKLEALDKKDRERRRTAELKNNLESYIYATKEKLETPEFEKISTQEERKAFVEKLDEVQDWLYMDGEDANATEFQDRLDSLKAIGNPITFRSEELTARPVAVEYARKYESELKETTKEWETNKTWLPKEKINEVTKEAEKVKSWLDKNVAEQEKTALSSKPVFTSTEVYAKVFTLQDKVTKVNKIPKPKPKIEKATKKENTTKEEKEEQSKASDSNSSSDEAAKDEL</sequence>
<dbReference type="FunFam" id="1.20.1270.10:FF:000002">
    <property type="entry name" value="Heat shock 70 kDa protein 4"/>
    <property type="match status" value="1"/>
</dbReference>
<gene>
    <name evidence="10" type="ORF">CARUB_v10007593mg</name>
</gene>
<name>R0H602_9BRAS</name>
<dbReference type="AlphaFoldDB" id="R0H602"/>
<keyword evidence="5" id="KW-0067">ATP-binding</keyword>
<dbReference type="SUPFAM" id="SSF100934">
    <property type="entry name" value="Heat shock protein 70kD (HSP70), C-terminal subdomain"/>
    <property type="match status" value="1"/>
</dbReference>
<dbReference type="FunFam" id="3.30.30.30:FF:000012">
    <property type="entry name" value="Heat shock 70 kDa protein 17"/>
    <property type="match status" value="1"/>
</dbReference>
<evidence type="ECO:0000313" key="10">
    <source>
        <dbReference type="EMBL" id="EOA18958.1"/>
    </source>
</evidence>
<evidence type="ECO:0000256" key="7">
    <source>
        <dbReference type="ARBA" id="ARBA00061090"/>
    </source>
</evidence>
<reference evidence="11" key="1">
    <citation type="journal article" date="2013" name="Nat. Genet.">
        <title>The Capsella rubella genome and the genomic consequences of rapid mating system evolution.</title>
        <authorList>
            <person name="Slotte T."/>
            <person name="Hazzouri K.M."/>
            <person name="Agren J.A."/>
            <person name="Koenig D."/>
            <person name="Maumus F."/>
            <person name="Guo Y.L."/>
            <person name="Steige K."/>
            <person name="Platts A.E."/>
            <person name="Escobar J.S."/>
            <person name="Newman L.K."/>
            <person name="Wang W."/>
            <person name="Mandakova T."/>
            <person name="Vello E."/>
            <person name="Smith L.M."/>
            <person name="Henz S.R."/>
            <person name="Steffen J."/>
            <person name="Takuno S."/>
            <person name="Brandvain Y."/>
            <person name="Coop G."/>
            <person name="Andolfatto P."/>
            <person name="Hu T.T."/>
            <person name="Blanchette M."/>
            <person name="Clark R.M."/>
            <person name="Quesneville H."/>
            <person name="Nordborg M."/>
            <person name="Gaut B.S."/>
            <person name="Lysak M.A."/>
            <person name="Jenkins J."/>
            <person name="Grimwood J."/>
            <person name="Chapman J."/>
            <person name="Prochnik S."/>
            <person name="Shu S."/>
            <person name="Rokhsar D."/>
            <person name="Schmutz J."/>
            <person name="Weigel D."/>
            <person name="Wright S.I."/>
        </authorList>
    </citation>
    <scope>NUCLEOTIDE SEQUENCE [LARGE SCALE GENOMIC DNA]</scope>
    <source>
        <strain evidence="11">cv. Monte Gargano</strain>
    </source>
</reference>
<dbReference type="PRINTS" id="PR00301">
    <property type="entry name" value="HEATSHOCK70"/>
</dbReference>
<dbReference type="CDD" id="cd10230">
    <property type="entry name" value="ASKHA_NBD_HSP70_HYOU1"/>
    <property type="match status" value="1"/>
</dbReference>
<dbReference type="eggNOG" id="KOG0104">
    <property type="taxonomic scope" value="Eukaryota"/>
</dbReference>
<dbReference type="Gene3D" id="1.20.1270.10">
    <property type="match status" value="1"/>
</dbReference>
<dbReference type="Gene3D" id="3.30.30.30">
    <property type="match status" value="1"/>
</dbReference>
<dbReference type="Proteomes" id="UP000029121">
    <property type="component" value="Unassembled WGS sequence"/>
</dbReference>
<dbReference type="InterPro" id="IPR013126">
    <property type="entry name" value="Hsp_70_fam"/>
</dbReference>
<comment type="similarity">
    <text evidence="7">Belongs to the heat shock protein 70 (TC 1.A.33) family. HSP110/SSE subfamily.</text>
</comment>
<feature type="region of interest" description="Disordered" evidence="8">
    <location>
        <begin position="824"/>
        <end position="868"/>
    </location>
</feature>
<dbReference type="Gene3D" id="3.30.420.40">
    <property type="match status" value="2"/>
</dbReference>